<dbReference type="SUPFAM" id="SSF55073">
    <property type="entry name" value="Nucleotide cyclase"/>
    <property type="match status" value="1"/>
</dbReference>
<accession>A0ABS4V773</accession>
<dbReference type="Proteomes" id="UP001519311">
    <property type="component" value="Unassembled WGS sequence"/>
</dbReference>
<comment type="caution">
    <text evidence="2">The sequence shown here is derived from an EMBL/GenBank/DDBJ whole genome shotgun (WGS) entry which is preliminary data.</text>
</comment>
<protein>
    <recommendedName>
        <fullName evidence="4">Guanylate cyclase domain-containing protein</fullName>
    </recommendedName>
</protein>
<dbReference type="EMBL" id="JAGINS010000001">
    <property type="protein sequence ID" value="MBP2359651.1"/>
    <property type="molecule type" value="Genomic_DNA"/>
</dbReference>
<feature type="compositionally biased region" description="Gly residues" evidence="1">
    <location>
        <begin position="225"/>
        <end position="244"/>
    </location>
</feature>
<feature type="compositionally biased region" description="Basic and acidic residues" evidence="1">
    <location>
        <begin position="290"/>
        <end position="300"/>
    </location>
</feature>
<proteinExistence type="predicted"/>
<feature type="region of interest" description="Disordered" evidence="1">
    <location>
        <begin position="279"/>
        <end position="311"/>
    </location>
</feature>
<feature type="region of interest" description="Disordered" evidence="1">
    <location>
        <begin position="219"/>
        <end position="244"/>
    </location>
</feature>
<evidence type="ECO:0000256" key="1">
    <source>
        <dbReference type="SAM" id="MobiDB-lite"/>
    </source>
</evidence>
<keyword evidence="3" id="KW-1185">Reference proteome</keyword>
<feature type="compositionally biased region" description="Low complexity" evidence="1">
    <location>
        <begin position="302"/>
        <end position="311"/>
    </location>
</feature>
<organism evidence="2 3">
    <name type="scientific">Streptomyces clavifer</name>
    <dbReference type="NCBI Taxonomy" id="68188"/>
    <lineage>
        <taxon>Bacteria</taxon>
        <taxon>Bacillati</taxon>
        <taxon>Actinomycetota</taxon>
        <taxon>Actinomycetes</taxon>
        <taxon>Kitasatosporales</taxon>
        <taxon>Streptomycetaceae</taxon>
        <taxon>Streptomyces</taxon>
    </lineage>
</organism>
<dbReference type="InterPro" id="IPR029787">
    <property type="entry name" value="Nucleotide_cyclase"/>
</dbReference>
<evidence type="ECO:0008006" key="4">
    <source>
        <dbReference type="Google" id="ProtNLM"/>
    </source>
</evidence>
<gene>
    <name evidence="2" type="ORF">JOF59_002051</name>
</gene>
<evidence type="ECO:0000313" key="3">
    <source>
        <dbReference type="Proteomes" id="UP001519311"/>
    </source>
</evidence>
<dbReference type="RefSeq" id="WP_124281397.1">
    <property type="nucleotide sequence ID" value="NZ_BMWJ01000001.1"/>
</dbReference>
<evidence type="ECO:0000313" key="2">
    <source>
        <dbReference type="EMBL" id="MBP2359651.1"/>
    </source>
</evidence>
<dbReference type="Gene3D" id="3.30.70.1230">
    <property type="entry name" value="Nucleotide cyclase"/>
    <property type="match status" value="1"/>
</dbReference>
<name>A0ABS4V773_9ACTN</name>
<reference evidence="2 3" key="1">
    <citation type="submission" date="2021-03" db="EMBL/GenBank/DDBJ databases">
        <title>Sequencing the genomes of 1000 actinobacteria strains.</title>
        <authorList>
            <person name="Klenk H.-P."/>
        </authorList>
    </citation>
    <scope>NUCLEOTIDE SEQUENCE [LARGE SCALE GENOMIC DNA]</scope>
    <source>
        <strain evidence="2 3">DSM 40843</strain>
    </source>
</reference>
<sequence>MTDPVSRTILLFDIERFSDRDDIEQNYLRRMLYDIADRTLTAAGIGEDRRIRADRGDAVMELIDANASVTALLRALLTETPVQLHGVNRMASSSAQIRLRAVLATGYVAIDERDGWVGSDLNHACRLLDGDVLRAALRERTGDLALCVSEDVHRGIVRHGHPGIVPEEFRPVTVAGKNGPMKAWLHGTVPGAGTAAAAYGGAAAGTAEAAHGGVASATGEAAHGGVAGGSPEGADGGPSGGPASGAGGAAVFHFHGGAPSFGGSLVGGDLHGVSGGFVAGDVVLGSTGDGRPEGPRDPRPSDGPSDGSARR</sequence>